<organism evidence="2 3">
    <name type="scientific">Penicillium capsulatum</name>
    <dbReference type="NCBI Taxonomy" id="69766"/>
    <lineage>
        <taxon>Eukaryota</taxon>
        <taxon>Fungi</taxon>
        <taxon>Dikarya</taxon>
        <taxon>Ascomycota</taxon>
        <taxon>Pezizomycotina</taxon>
        <taxon>Eurotiomycetes</taxon>
        <taxon>Eurotiomycetidae</taxon>
        <taxon>Eurotiales</taxon>
        <taxon>Aspergillaceae</taxon>
        <taxon>Penicillium</taxon>
    </lineage>
</organism>
<proteinExistence type="predicted"/>
<feature type="compositionally biased region" description="Polar residues" evidence="1">
    <location>
        <begin position="177"/>
        <end position="199"/>
    </location>
</feature>
<evidence type="ECO:0000256" key="1">
    <source>
        <dbReference type="SAM" id="MobiDB-lite"/>
    </source>
</evidence>
<protein>
    <submittedName>
        <fullName evidence="2">Uncharacterized protein</fullName>
    </submittedName>
</protein>
<dbReference type="EMBL" id="JAPQKO010000002">
    <property type="protein sequence ID" value="KAJ5178770.1"/>
    <property type="molecule type" value="Genomic_DNA"/>
</dbReference>
<reference evidence="2" key="1">
    <citation type="submission" date="2022-11" db="EMBL/GenBank/DDBJ databases">
        <authorList>
            <person name="Petersen C."/>
        </authorList>
    </citation>
    <scope>NUCLEOTIDE SEQUENCE</scope>
    <source>
        <strain evidence="2">IBT 21917</strain>
    </source>
</reference>
<feature type="region of interest" description="Disordered" evidence="1">
    <location>
        <begin position="169"/>
        <end position="219"/>
    </location>
</feature>
<feature type="region of interest" description="Disordered" evidence="1">
    <location>
        <begin position="57"/>
        <end position="118"/>
    </location>
</feature>
<gene>
    <name evidence="2" type="ORF">N7492_001980</name>
</gene>
<keyword evidence="3" id="KW-1185">Reference proteome</keyword>
<comment type="caution">
    <text evidence="2">The sequence shown here is derived from an EMBL/GenBank/DDBJ whole genome shotgun (WGS) entry which is preliminary data.</text>
</comment>
<dbReference type="Proteomes" id="UP001146351">
    <property type="component" value="Unassembled WGS sequence"/>
</dbReference>
<dbReference type="AlphaFoldDB" id="A0A9W9IKM1"/>
<dbReference type="OrthoDB" id="4828117at2759"/>
<name>A0A9W9IKM1_9EURO</name>
<reference evidence="2" key="2">
    <citation type="journal article" date="2023" name="IMA Fungus">
        <title>Comparative genomic study of the Penicillium genus elucidates a diverse pangenome and 15 lateral gene transfer events.</title>
        <authorList>
            <person name="Petersen C."/>
            <person name="Sorensen T."/>
            <person name="Nielsen M.R."/>
            <person name="Sondergaard T.E."/>
            <person name="Sorensen J.L."/>
            <person name="Fitzpatrick D.A."/>
            <person name="Frisvad J.C."/>
            <person name="Nielsen K.L."/>
        </authorList>
    </citation>
    <scope>NUCLEOTIDE SEQUENCE</scope>
    <source>
        <strain evidence="2">IBT 21917</strain>
    </source>
</reference>
<accession>A0A9W9IKM1</accession>
<evidence type="ECO:0000313" key="2">
    <source>
        <dbReference type="EMBL" id="KAJ5178770.1"/>
    </source>
</evidence>
<evidence type="ECO:0000313" key="3">
    <source>
        <dbReference type="Proteomes" id="UP001146351"/>
    </source>
</evidence>
<sequence length="219" mass="24159">MRVDTEKLISALIASHPSLKLDYNAIADMYGEGANYNTMEHRFRRYRKEAETLRAQHQAGVNAPAAFTPQPRTSNPRRARQVKSEPAITPTARADRRKSTKAKEPSPIFLSDTEQEASPIKPEIKCENDATRALLGITQIDLENESNVPIKKRKRESTVSVQSRVPVSLEDIPEGPGTNSQVERTLTSTGVPLDTQAQGNDGDLDVANTVPAHDGYDEI</sequence>